<keyword evidence="2" id="KW-1185">Reference proteome</keyword>
<dbReference type="Proteomes" id="UP001595715">
    <property type="component" value="Unassembled WGS sequence"/>
</dbReference>
<organism evidence="1 2">
    <name type="scientific">Paenibacillus xanthanilyticus</name>
    <dbReference type="NCBI Taxonomy" id="1783531"/>
    <lineage>
        <taxon>Bacteria</taxon>
        <taxon>Bacillati</taxon>
        <taxon>Bacillota</taxon>
        <taxon>Bacilli</taxon>
        <taxon>Bacillales</taxon>
        <taxon>Paenibacillaceae</taxon>
        <taxon>Paenibacillus</taxon>
    </lineage>
</organism>
<comment type="caution">
    <text evidence="1">The sequence shown here is derived from an EMBL/GenBank/DDBJ whole genome shotgun (WGS) entry which is preliminary data.</text>
</comment>
<evidence type="ECO:0000313" key="1">
    <source>
        <dbReference type="EMBL" id="MFC4099168.1"/>
    </source>
</evidence>
<dbReference type="RefSeq" id="WP_377717856.1">
    <property type="nucleotide sequence ID" value="NZ_JBHSAM010000014.1"/>
</dbReference>
<accession>A0ABV8JYS8</accession>
<gene>
    <name evidence="1" type="ORF">ACFOZ8_05785</name>
</gene>
<dbReference type="EMBL" id="JBHSAM010000014">
    <property type="protein sequence ID" value="MFC4099168.1"/>
    <property type="molecule type" value="Genomic_DNA"/>
</dbReference>
<sequence>MYSVKSPGGSLYPYYYKGGEIHCLKYGSFYRNKDALFALMKEEENFILGKQRRMRIWVDFYKTNLTHEVIAEFAASIRRIAPTISKLSIVGCPAFTTWRIRSQFRKSPTSIPLKFFIDPEDAKTWLVAESM</sequence>
<reference evidence="2" key="1">
    <citation type="journal article" date="2019" name="Int. J. Syst. Evol. Microbiol.">
        <title>The Global Catalogue of Microorganisms (GCM) 10K type strain sequencing project: providing services to taxonomists for standard genome sequencing and annotation.</title>
        <authorList>
            <consortium name="The Broad Institute Genomics Platform"/>
            <consortium name="The Broad Institute Genome Sequencing Center for Infectious Disease"/>
            <person name="Wu L."/>
            <person name="Ma J."/>
        </authorList>
    </citation>
    <scope>NUCLEOTIDE SEQUENCE [LARGE SCALE GENOMIC DNA]</scope>
    <source>
        <strain evidence="2">IBRC-M 10987</strain>
    </source>
</reference>
<proteinExistence type="predicted"/>
<evidence type="ECO:0008006" key="3">
    <source>
        <dbReference type="Google" id="ProtNLM"/>
    </source>
</evidence>
<name>A0ABV8JYS8_9BACL</name>
<protein>
    <recommendedName>
        <fullName evidence="3">STAS/SEC14 domain-containing protein</fullName>
    </recommendedName>
</protein>
<evidence type="ECO:0000313" key="2">
    <source>
        <dbReference type="Proteomes" id="UP001595715"/>
    </source>
</evidence>